<organism evidence="1 2">
    <name type="scientific">Celeribacter neptunius</name>
    <dbReference type="NCBI Taxonomy" id="588602"/>
    <lineage>
        <taxon>Bacteria</taxon>
        <taxon>Pseudomonadati</taxon>
        <taxon>Pseudomonadota</taxon>
        <taxon>Alphaproteobacteria</taxon>
        <taxon>Rhodobacterales</taxon>
        <taxon>Roseobacteraceae</taxon>
        <taxon>Celeribacter</taxon>
    </lineage>
</organism>
<dbReference type="AlphaFoldDB" id="A0A1I3IM13"/>
<name>A0A1I3IM13_9RHOB</name>
<evidence type="ECO:0000313" key="2">
    <source>
        <dbReference type="Proteomes" id="UP000199630"/>
    </source>
</evidence>
<keyword evidence="2" id="KW-1185">Reference proteome</keyword>
<proteinExistence type="predicted"/>
<evidence type="ECO:0000313" key="1">
    <source>
        <dbReference type="EMBL" id="SFI48813.1"/>
    </source>
</evidence>
<dbReference type="EMBL" id="FORH01000001">
    <property type="protein sequence ID" value="SFI48813.1"/>
    <property type="molecule type" value="Genomic_DNA"/>
</dbReference>
<accession>A0A1I3IM13</accession>
<reference evidence="2" key="1">
    <citation type="submission" date="2016-10" db="EMBL/GenBank/DDBJ databases">
        <authorList>
            <person name="Varghese N."/>
            <person name="Submissions S."/>
        </authorList>
    </citation>
    <scope>NUCLEOTIDE SEQUENCE [LARGE SCALE GENOMIC DNA]</scope>
    <source>
        <strain evidence="2">DSM 26471</strain>
    </source>
</reference>
<dbReference type="Proteomes" id="UP000199630">
    <property type="component" value="Unassembled WGS sequence"/>
</dbReference>
<protein>
    <submittedName>
        <fullName evidence="1">Uncharacterized protein</fullName>
    </submittedName>
</protein>
<gene>
    <name evidence="1" type="ORF">SAMN04487991_0060</name>
</gene>
<sequence length="125" mass="14121">MFSSRRVLSWPRLSCWWGLGGDFAALFQAYPWLWGRPVPEAFAAPIGAGCSGQAEGGFADYRFRDTRKLTPCFQCLRLVALPSPTEQQRACPNRNLSVSTRRTHHMISLRRAPSRNCHVNCPVLE</sequence>
<dbReference type="STRING" id="588602.SAMN04487991_0060"/>